<dbReference type="AlphaFoldDB" id="A0A5B0P858"/>
<protein>
    <submittedName>
        <fullName evidence="2">Uncharacterized protein</fullName>
    </submittedName>
</protein>
<gene>
    <name evidence="2" type="ORF">PGTUg99_000359</name>
</gene>
<dbReference type="EMBL" id="VDEP01000349">
    <property type="protein sequence ID" value="KAA1097206.1"/>
    <property type="molecule type" value="Genomic_DNA"/>
</dbReference>
<feature type="compositionally biased region" description="Basic and acidic residues" evidence="1">
    <location>
        <begin position="47"/>
        <end position="73"/>
    </location>
</feature>
<name>A0A5B0P858_PUCGR</name>
<accession>A0A5B0P858</accession>
<evidence type="ECO:0000313" key="3">
    <source>
        <dbReference type="Proteomes" id="UP000325313"/>
    </source>
</evidence>
<feature type="compositionally biased region" description="Polar residues" evidence="1">
    <location>
        <begin position="89"/>
        <end position="98"/>
    </location>
</feature>
<feature type="region of interest" description="Disordered" evidence="1">
    <location>
        <begin position="46"/>
        <end position="161"/>
    </location>
</feature>
<dbReference type="Proteomes" id="UP000325313">
    <property type="component" value="Unassembled WGS sequence"/>
</dbReference>
<proteinExistence type="predicted"/>
<comment type="caution">
    <text evidence="2">The sequence shown here is derived from an EMBL/GenBank/DDBJ whole genome shotgun (WGS) entry which is preliminary data.</text>
</comment>
<reference evidence="2 3" key="1">
    <citation type="submission" date="2019-05" db="EMBL/GenBank/DDBJ databases">
        <title>Emergence of the Ug99 lineage of the wheat stem rust pathogen through somatic hybridization.</title>
        <authorList>
            <person name="Li F."/>
            <person name="Upadhyaya N.M."/>
            <person name="Sperschneider J."/>
            <person name="Matny O."/>
            <person name="Nguyen-Phuc H."/>
            <person name="Mago R."/>
            <person name="Raley C."/>
            <person name="Miller M.E."/>
            <person name="Silverstein K.A.T."/>
            <person name="Henningsen E."/>
            <person name="Hirsch C.D."/>
            <person name="Visser B."/>
            <person name="Pretorius Z.A."/>
            <person name="Steffenson B.J."/>
            <person name="Schwessinger B."/>
            <person name="Dodds P.N."/>
            <person name="Figueroa M."/>
        </authorList>
    </citation>
    <scope>NUCLEOTIDE SEQUENCE [LARGE SCALE GENOMIC DNA]</scope>
    <source>
        <strain evidence="2 3">Ug99</strain>
    </source>
</reference>
<evidence type="ECO:0000313" key="2">
    <source>
        <dbReference type="EMBL" id="KAA1097206.1"/>
    </source>
</evidence>
<feature type="compositionally biased region" description="Basic and acidic residues" evidence="1">
    <location>
        <begin position="106"/>
        <end position="117"/>
    </location>
</feature>
<sequence length="161" mass="18391">MAYILCVSPLCPCNCNFTIRFAMQKSLKSRNKEERNNFPEMWACKTRGSECEESSKRPEESQEEGVRQGRTDAKLASTSLDYHPRPQEDSTTTQTSARNGKWLSSKKQDGRESRQRLEMMVALLRLGHNGTTEARTRPEPMQGTPRFLRSGKRDADGDEDE</sequence>
<organism evidence="2 3">
    <name type="scientific">Puccinia graminis f. sp. tritici</name>
    <dbReference type="NCBI Taxonomy" id="56615"/>
    <lineage>
        <taxon>Eukaryota</taxon>
        <taxon>Fungi</taxon>
        <taxon>Dikarya</taxon>
        <taxon>Basidiomycota</taxon>
        <taxon>Pucciniomycotina</taxon>
        <taxon>Pucciniomycetes</taxon>
        <taxon>Pucciniales</taxon>
        <taxon>Pucciniaceae</taxon>
        <taxon>Puccinia</taxon>
    </lineage>
</organism>
<evidence type="ECO:0000256" key="1">
    <source>
        <dbReference type="SAM" id="MobiDB-lite"/>
    </source>
</evidence>